<dbReference type="CDD" id="cd06325">
    <property type="entry name" value="PBP1_ABC_unchar_transporter"/>
    <property type="match status" value="1"/>
</dbReference>
<accession>A0ABT8ATF3</accession>
<dbReference type="PANTHER" id="PTHR35271:SF1">
    <property type="entry name" value="ABC TRANSPORTER, SUBSTRATE-BINDING LIPOPROTEIN"/>
    <property type="match status" value="1"/>
</dbReference>
<keyword evidence="2" id="KW-1185">Reference proteome</keyword>
<name>A0ABT8ATF3_9HYPH</name>
<dbReference type="EMBL" id="JAUFPT010000068">
    <property type="protein sequence ID" value="MDN3573123.1"/>
    <property type="molecule type" value="Genomic_DNA"/>
</dbReference>
<protein>
    <submittedName>
        <fullName evidence="1">ABC transporter substrate-binding protein</fullName>
    </submittedName>
</protein>
<proteinExistence type="predicted"/>
<sequence length="290" mass="31783">MTKDNSPTFRAFFDELSKSGFTEGNNLDVRRFDGGGISDNYKTTAEAAVKWHPDVIMAISDRMTKLIKDMTSNIPIVAMTSDPVSYGLAQSLAHPEGNVTGVMVNSSPEIFAKRIEYLREIVPETRGVFQLTSRTLWESPLGSSVQAAVEQAGLQLIGPPVESPHREPQYRAAFSAAAAQTKTVLVTTAVENFNNVDLIVKLMNEYRLVAFYPLREYITRGGLIGHDINPIDLYDHLGQQISLILKGADVGAIPFYQPMRLKLSINLASANAARISIAASILARADEVIE</sequence>
<dbReference type="Gene3D" id="3.40.50.2300">
    <property type="match status" value="2"/>
</dbReference>
<comment type="caution">
    <text evidence="1">The sequence shown here is derived from an EMBL/GenBank/DDBJ whole genome shotgun (WGS) entry which is preliminary data.</text>
</comment>
<evidence type="ECO:0000313" key="1">
    <source>
        <dbReference type="EMBL" id="MDN3573123.1"/>
    </source>
</evidence>
<dbReference type="RefSeq" id="WP_238291461.1">
    <property type="nucleotide sequence ID" value="NZ_BPQS01000038.1"/>
</dbReference>
<organism evidence="1 2">
    <name type="scientific">Methylobacterium longum</name>
    <dbReference type="NCBI Taxonomy" id="767694"/>
    <lineage>
        <taxon>Bacteria</taxon>
        <taxon>Pseudomonadati</taxon>
        <taxon>Pseudomonadota</taxon>
        <taxon>Alphaproteobacteria</taxon>
        <taxon>Hyphomicrobiales</taxon>
        <taxon>Methylobacteriaceae</taxon>
        <taxon>Methylobacterium</taxon>
    </lineage>
</organism>
<dbReference type="PANTHER" id="PTHR35271">
    <property type="entry name" value="ABC TRANSPORTER, SUBSTRATE-BINDING LIPOPROTEIN-RELATED"/>
    <property type="match status" value="1"/>
</dbReference>
<dbReference type="Pfam" id="PF04392">
    <property type="entry name" value="ABC_sub_bind"/>
    <property type="match status" value="1"/>
</dbReference>
<gene>
    <name evidence="1" type="ORF">QWZ18_21160</name>
</gene>
<reference evidence="2" key="1">
    <citation type="journal article" date="2019" name="Int. J. Syst. Evol. Microbiol.">
        <title>The Global Catalogue of Microorganisms (GCM) 10K type strain sequencing project: providing services to taxonomists for standard genome sequencing and annotation.</title>
        <authorList>
            <consortium name="The Broad Institute Genomics Platform"/>
            <consortium name="The Broad Institute Genome Sequencing Center for Infectious Disease"/>
            <person name="Wu L."/>
            <person name="Ma J."/>
        </authorList>
    </citation>
    <scope>NUCLEOTIDE SEQUENCE [LARGE SCALE GENOMIC DNA]</scope>
    <source>
        <strain evidence="2">CECT 7806</strain>
    </source>
</reference>
<dbReference type="Proteomes" id="UP001244297">
    <property type="component" value="Unassembled WGS sequence"/>
</dbReference>
<dbReference type="InterPro" id="IPR007487">
    <property type="entry name" value="ABC_transpt-TYRBP-like"/>
</dbReference>
<evidence type="ECO:0000313" key="2">
    <source>
        <dbReference type="Proteomes" id="UP001244297"/>
    </source>
</evidence>